<evidence type="ECO:0000256" key="9">
    <source>
        <dbReference type="ARBA" id="ARBA00022842"/>
    </source>
</evidence>
<dbReference type="HAMAP" id="MF_01113">
    <property type="entry name" value="DNApol_IV"/>
    <property type="match status" value="1"/>
</dbReference>
<dbReference type="InterPro" id="IPR022880">
    <property type="entry name" value="DNApol_IV"/>
</dbReference>
<evidence type="ECO:0000256" key="12">
    <source>
        <dbReference type="ARBA" id="ARBA00049244"/>
    </source>
</evidence>
<evidence type="ECO:0000256" key="7">
    <source>
        <dbReference type="ARBA" id="ARBA00022723"/>
    </source>
</evidence>
<evidence type="ECO:0000313" key="16">
    <source>
        <dbReference type="Proteomes" id="UP001180087"/>
    </source>
</evidence>
<dbReference type="InterPro" id="IPR053848">
    <property type="entry name" value="IMS_HHH_1"/>
</dbReference>
<dbReference type="Gene3D" id="3.30.70.270">
    <property type="match status" value="1"/>
</dbReference>
<dbReference type="Gene3D" id="1.10.150.20">
    <property type="entry name" value="5' to 3' exonuclease, C-terminal subdomain"/>
    <property type="match status" value="1"/>
</dbReference>
<dbReference type="Gene3D" id="3.30.1490.100">
    <property type="entry name" value="DNA polymerase, Y-family, little finger domain"/>
    <property type="match status" value="1"/>
</dbReference>
<evidence type="ECO:0000256" key="5">
    <source>
        <dbReference type="ARBA" id="ARBA00022695"/>
    </source>
</evidence>
<evidence type="ECO:0000256" key="4">
    <source>
        <dbReference type="ARBA" id="ARBA00022679"/>
    </source>
</evidence>
<dbReference type="GO" id="GO:0003887">
    <property type="term" value="F:DNA-directed DNA polymerase activity"/>
    <property type="evidence" value="ECO:0007669"/>
    <property type="project" value="UniProtKB-EC"/>
</dbReference>
<keyword evidence="8 13" id="KW-0227">DNA damage</keyword>
<dbReference type="InterPro" id="IPR043128">
    <property type="entry name" value="Rev_trsase/Diguanyl_cyclase"/>
</dbReference>
<evidence type="ECO:0000256" key="2">
    <source>
        <dbReference type="ARBA" id="ARBA00010945"/>
    </source>
</evidence>
<dbReference type="NCBIfam" id="NF002848">
    <property type="entry name" value="PRK03103.1"/>
    <property type="match status" value="1"/>
</dbReference>
<proteinExistence type="inferred from homology"/>
<gene>
    <name evidence="13" type="primary">dinB</name>
    <name evidence="15" type="ORF">QR721_07475</name>
</gene>
<dbReference type="InterPro" id="IPR043502">
    <property type="entry name" value="DNA/RNA_pol_sf"/>
</dbReference>
<feature type="active site" evidence="13">
    <location>
        <position position="106"/>
    </location>
</feature>
<keyword evidence="4 13" id="KW-0808">Transferase</keyword>
<dbReference type="RefSeq" id="WP_348025566.1">
    <property type="nucleotide sequence ID" value="NZ_CP129113.1"/>
</dbReference>
<keyword evidence="10 13" id="KW-0238">DNA-binding</keyword>
<dbReference type="InterPro" id="IPR050116">
    <property type="entry name" value="DNA_polymerase-Y"/>
</dbReference>
<keyword evidence="3 13" id="KW-0963">Cytoplasm</keyword>
<dbReference type="InterPro" id="IPR001126">
    <property type="entry name" value="UmuC"/>
</dbReference>
<feature type="binding site" evidence="13">
    <location>
        <position position="105"/>
    </location>
    <ligand>
        <name>Mg(2+)</name>
        <dbReference type="ChEBI" id="CHEBI:18420"/>
    </ligand>
</feature>
<sequence length="410" mass="45928">MKQTILMADMQSFYASVEKASHPEWANKPVIVSGDPEKRSGIILAACPLAKKYGIETTEPLWQARRKCPEAVIVRPRMQLYIDVSCLITSILERYSDKVEVFSIDEQFIDVTGSTGLFGDPALIARQMQQEILEQTGIFARVGIAPNKVLAKMACDAFAKKNKSGIARLSDDNFREKMWPLPVSKLFGVGSRMKQHLNRIGIRTIGQLAEFPVDRLRKRWGINGEVLWRFANGIDLSPVSPDTHEQHQKAIGHRMTLPRDYETAEEIRVILLELSEEVARRARRQGYIGQTASLTIGGTEYHGRSGFHRQIRMLSATSSGLDLYRAILPLFEKHWDGLPIRSAGISLSQLSDAATIQLNLFEPTLQKERLNEAMDAVRDKYGPTAMFRASSLAAAGQVHERAAKIGGHYK</sequence>
<protein>
    <recommendedName>
        <fullName evidence="13">DNA polymerase IV</fullName>
        <shortName evidence="13">Pol IV</shortName>
        <ecNumber evidence="13">2.7.7.7</ecNumber>
    </recommendedName>
</protein>
<dbReference type="CDD" id="cd01700">
    <property type="entry name" value="PolY_Pol_V_umuC"/>
    <property type="match status" value="1"/>
</dbReference>
<evidence type="ECO:0000256" key="13">
    <source>
        <dbReference type="HAMAP-Rule" id="MF_01113"/>
    </source>
</evidence>
<keyword evidence="6 13" id="KW-0235">DNA replication</keyword>
<comment type="subcellular location">
    <subcellularLocation>
        <location evidence="1 13">Cytoplasm</location>
    </subcellularLocation>
</comment>
<keyword evidence="7 13" id="KW-0479">Metal-binding</keyword>
<comment type="similarity">
    <text evidence="2 13">Belongs to the DNA polymerase type-Y family.</text>
</comment>
<feature type="domain" description="UmuC" evidence="14">
    <location>
        <begin position="5"/>
        <end position="190"/>
    </location>
</feature>
<accession>A0ABY9KRQ4</accession>
<evidence type="ECO:0000256" key="3">
    <source>
        <dbReference type="ARBA" id="ARBA00022490"/>
    </source>
</evidence>
<dbReference type="Gene3D" id="3.40.1170.60">
    <property type="match status" value="1"/>
</dbReference>
<evidence type="ECO:0000256" key="10">
    <source>
        <dbReference type="ARBA" id="ARBA00023125"/>
    </source>
</evidence>
<comment type="subunit">
    <text evidence="13">Monomer.</text>
</comment>
<keyword evidence="9 13" id="KW-0460">Magnesium</keyword>
<reference evidence="15" key="1">
    <citation type="submission" date="2023-06" db="EMBL/GenBank/DDBJ databases">
        <title>A Treasure from Seagulls: Isolation and Description of Aciduricobacillus qingdaonensis gen. nov., sp. nov., a Rare Obligately Uric Acid-utilizing Member in the Family Bacillaceae.</title>
        <authorList>
            <person name="Liu W."/>
            <person name="Wang B."/>
        </authorList>
    </citation>
    <scope>NUCLEOTIDE SEQUENCE</scope>
    <source>
        <strain evidence="15">44XB</strain>
    </source>
</reference>
<evidence type="ECO:0000256" key="8">
    <source>
        <dbReference type="ARBA" id="ARBA00022763"/>
    </source>
</evidence>
<dbReference type="Pfam" id="PF21999">
    <property type="entry name" value="IMS_HHH_1"/>
    <property type="match status" value="1"/>
</dbReference>
<keyword evidence="11 13" id="KW-0234">DNA repair</keyword>
<comment type="catalytic activity">
    <reaction evidence="12 13">
        <text>DNA(n) + a 2'-deoxyribonucleoside 5'-triphosphate = DNA(n+1) + diphosphate</text>
        <dbReference type="Rhea" id="RHEA:22508"/>
        <dbReference type="Rhea" id="RHEA-COMP:17339"/>
        <dbReference type="Rhea" id="RHEA-COMP:17340"/>
        <dbReference type="ChEBI" id="CHEBI:33019"/>
        <dbReference type="ChEBI" id="CHEBI:61560"/>
        <dbReference type="ChEBI" id="CHEBI:173112"/>
        <dbReference type="EC" id="2.7.7.7"/>
    </reaction>
</comment>
<evidence type="ECO:0000256" key="6">
    <source>
        <dbReference type="ARBA" id="ARBA00022705"/>
    </source>
</evidence>
<feature type="site" description="Substrate discrimination" evidence="13">
    <location>
        <position position="14"/>
    </location>
</feature>
<dbReference type="PANTHER" id="PTHR11076:SF35">
    <property type="entry name" value="DNA REPAIR PROTEIN HOMOLOG YOBH"/>
    <property type="match status" value="1"/>
</dbReference>
<dbReference type="Pfam" id="PF11799">
    <property type="entry name" value="IMS_C"/>
    <property type="match status" value="1"/>
</dbReference>
<organism evidence="15 16">
    <name type="scientific">Aciduricibacillus chroicocephali</name>
    <dbReference type="NCBI Taxonomy" id="3054939"/>
    <lineage>
        <taxon>Bacteria</taxon>
        <taxon>Bacillati</taxon>
        <taxon>Bacillota</taxon>
        <taxon>Bacilli</taxon>
        <taxon>Bacillales</taxon>
        <taxon>Bacillaceae</taxon>
        <taxon>Aciduricibacillus</taxon>
    </lineage>
</organism>
<comment type="function">
    <text evidence="13">Poorly processive, error-prone DNA polymerase involved in untargeted mutagenesis. Copies undamaged DNA at stalled replication forks, which arise in vivo from mismatched or misaligned primer ends. These misaligned primers can be extended by PolIV. Exhibits no 3'-5' exonuclease (proofreading) activity. May be involved in translesional synthesis, in conjunction with the beta clamp from PolIII.</text>
</comment>
<evidence type="ECO:0000256" key="1">
    <source>
        <dbReference type="ARBA" id="ARBA00004496"/>
    </source>
</evidence>
<feature type="binding site" evidence="13">
    <location>
        <position position="9"/>
    </location>
    <ligand>
        <name>Mg(2+)</name>
        <dbReference type="ChEBI" id="CHEBI:18420"/>
    </ligand>
</feature>
<dbReference type="PANTHER" id="PTHR11076">
    <property type="entry name" value="DNA REPAIR POLYMERASE UMUC / TRANSFERASE FAMILY MEMBER"/>
    <property type="match status" value="1"/>
</dbReference>
<dbReference type="SUPFAM" id="SSF56672">
    <property type="entry name" value="DNA/RNA polymerases"/>
    <property type="match status" value="1"/>
</dbReference>
<dbReference type="SUPFAM" id="SSF100879">
    <property type="entry name" value="Lesion bypass DNA polymerase (Y-family), little finger domain"/>
    <property type="match status" value="1"/>
</dbReference>
<dbReference type="PROSITE" id="PS50173">
    <property type="entry name" value="UMUC"/>
    <property type="match status" value="1"/>
</dbReference>
<dbReference type="EC" id="2.7.7.7" evidence="13"/>
<dbReference type="EMBL" id="CP129113">
    <property type="protein sequence ID" value="WLV23498.1"/>
    <property type="molecule type" value="Genomic_DNA"/>
</dbReference>
<comment type="cofactor">
    <cofactor evidence="13">
        <name>Mg(2+)</name>
        <dbReference type="ChEBI" id="CHEBI:18420"/>
    </cofactor>
    <text evidence="13">Binds 2 magnesium ions per subunit.</text>
</comment>
<keyword evidence="16" id="KW-1185">Reference proteome</keyword>
<name>A0ABY9KRQ4_9BACI</name>
<evidence type="ECO:0000313" key="15">
    <source>
        <dbReference type="EMBL" id="WLV23498.1"/>
    </source>
</evidence>
<evidence type="ECO:0000259" key="14">
    <source>
        <dbReference type="PROSITE" id="PS50173"/>
    </source>
</evidence>
<dbReference type="InterPro" id="IPR017961">
    <property type="entry name" value="DNA_pol_Y-fam_little_finger"/>
</dbReference>
<dbReference type="InterPro" id="IPR036775">
    <property type="entry name" value="DNA_pol_Y-fam_lit_finger_sf"/>
</dbReference>
<keyword evidence="13" id="KW-0515">Mutator protein</keyword>
<dbReference type="Pfam" id="PF00817">
    <property type="entry name" value="IMS"/>
    <property type="match status" value="1"/>
</dbReference>
<keyword evidence="5 13" id="KW-0548">Nucleotidyltransferase</keyword>
<dbReference type="Proteomes" id="UP001180087">
    <property type="component" value="Chromosome"/>
</dbReference>
<evidence type="ECO:0000256" key="11">
    <source>
        <dbReference type="ARBA" id="ARBA00023204"/>
    </source>
</evidence>
<keyword evidence="13" id="KW-0239">DNA-directed DNA polymerase</keyword>